<dbReference type="InterPro" id="IPR040220">
    <property type="entry name" value="DD11"/>
</dbReference>
<dbReference type="PANTHER" id="PTHR31207">
    <property type="entry name" value="ECA1 GAMETOGENESIS FAMILY PROTEIN (DUF784)-RELATED-RELATED"/>
    <property type="match status" value="1"/>
</dbReference>
<proteinExistence type="predicted"/>
<keyword evidence="4" id="KW-1185">Reference proteome</keyword>
<keyword evidence="1" id="KW-0732">Signal</keyword>
<dbReference type="InterPro" id="IPR008502">
    <property type="entry name" value="Prolamin-like"/>
</dbReference>
<evidence type="ECO:0000313" key="4">
    <source>
        <dbReference type="Proteomes" id="UP001153076"/>
    </source>
</evidence>
<dbReference type="EMBL" id="JAKOGI010000736">
    <property type="protein sequence ID" value="KAJ8430965.1"/>
    <property type="molecule type" value="Genomic_DNA"/>
</dbReference>
<gene>
    <name evidence="3" type="ORF">Cgig2_003549</name>
</gene>
<comment type="caution">
    <text evidence="3">The sequence shown here is derived from an EMBL/GenBank/DDBJ whole genome shotgun (WGS) entry which is preliminary data.</text>
</comment>
<evidence type="ECO:0000313" key="3">
    <source>
        <dbReference type="EMBL" id="KAJ8430965.1"/>
    </source>
</evidence>
<name>A0A9Q1Q7E6_9CARY</name>
<sequence length="396" mass="44880">MSQKCCELFLNVERECHDSHTNSILHKGEFFREKREEILVRHDKVIDAWGPKVYVFVFDKSGIPSEKCYEMLLNAGRECHDGYTNSILSEGEFSTEEKKEIMERHNEENFSGKKERKHWQGALKFGTFCKRSGKVTSACEPKVYAFVFDKSGVLSEKCCEILLTTGRECHDAAPAPIVQPLKGCAGKVTSACGPKIYEFVFDNRGILSEKCCKQLLNTGRECHNSDTNSILSEGEFSKEEREEILARHSEVWNLRKRSGHIGGTQLVPAPTVQPLTGCAGKVTSACGPKVYVFVFDKSGVLFEKCYELLLNAGRECHDGDTNSILGEGEFFAEEKKEIMERHNQKCATKGVELYGLKMIPNRRISAEEKKEIMERHNQVWNLCKKNGHIDIENTVF</sequence>
<dbReference type="OrthoDB" id="1368054at2759"/>
<evidence type="ECO:0000259" key="2">
    <source>
        <dbReference type="Pfam" id="PF05617"/>
    </source>
</evidence>
<evidence type="ECO:0000256" key="1">
    <source>
        <dbReference type="ARBA" id="ARBA00022729"/>
    </source>
</evidence>
<organism evidence="3 4">
    <name type="scientific">Carnegiea gigantea</name>
    <dbReference type="NCBI Taxonomy" id="171969"/>
    <lineage>
        <taxon>Eukaryota</taxon>
        <taxon>Viridiplantae</taxon>
        <taxon>Streptophyta</taxon>
        <taxon>Embryophyta</taxon>
        <taxon>Tracheophyta</taxon>
        <taxon>Spermatophyta</taxon>
        <taxon>Magnoliopsida</taxon>
        <taxon>eudicotyledons</taxon>
        <taxon>Gunneridae</taxon>
        <taxon>Pentapetalae</taxon>
        <taxon>Caryophyllales</taxon>
        <taxon>Cactineae</taxon>
        <taxon>Cactaceae</taxon>
        <taxon>Cactoideae</taxon>
        <taxon>Echinocereeae</taxon>
        <taxon>Carnegiea</taxon>
    </lineage>
</organism>
<dbReference type="Proteomes" id="UP001153076">
    <property type="component" value="Unassembled WGS sequence"/>
</dbReference>
<reference evidence="3" key="1">
    <citation type="submission" date="2022-04" db="EMBL/GenBank/DDBJ databases">
        <title>Carnegiea gigantea Genome sequencing and assembly v2.</title>
        <authorList>
            <person name="Copetti D."/>
            <person name="Sanderson M.J."/>
            <person name="Burquez A."/>
            <person name="Wojciechowski M.F."/>
        </authorList>
    </citation>
    <scope>NUCLEOTIDE SEQUENCE</scope>
    <source>
        <strain evidence="3">SGP5-SGP5p</strain>
        <tissue evidence="3">Aerial part</tissue>
    </source>
</reference>
<dbReference type="Pfam" id="PF05617">
    <property type="entry name" value="Prolamin_like"/>
    <property type="match status" value="2"/>
</dbReference>
<protein>
    <recommendedName>
        <fullName evidence="2">Prolamin-like domain-containing protein</fullName>
    </recommendedName>
</protein>
<accession>A0A9Q1Q7E6</accession>
<feature type="domain" description="Prolamin-like" evidence="2">
    <location>
        <begin position="184"/>
        <end position="233"/>
    </location>
</feature>
<dbReference type="PANTHER" id="PTHR31207:SF35">
    <property type="entry name" value="PROLAMIN-LIKE DOMAIN-CONTAINING PROTEIN"/>
    <property type="match status" value="1"/>
</dbReference>
<feature type="domain" description="Prolamin-like" evidence="2">
    <location>
        <begin position="133"/>
        <end position="172"/>
    </location>
</feature>
<dbReference type="AlphaFoldDB" id="A0A9Q1Q7E6"/>